<evidence type="ECO:0000313" key="2">
    <source>
        <dbReference type="Proteomes" id="UP001457197"/>
    </source>
</evidence>
<evidence type="ECO:0000313" key="1">
    <source>
        <dbReference type="EMBL" id="MEQ2361321.1"/>
    </source>
</evidence>
<comment type="caution">
    <text evidence="1">The sequence shown here is derived from an EMBL/GenBank/DDBJ whole genome shotgun (WGS) entry which is preliminary data.</text>
</comment>
<dbReference type="EMBL" id="JBBMEO010000003">
    <property type="protein sequence ID" value="MEQ2361321.1"/>
    <property type="molecule type" value="Genomic_DNA"/>
</dbReference>
<reference evidence="1 2" key="1">
    <citation type="submission" date="2024-03" db="EMBL/GenBank/DDBJ databases">
        <title>Human intestinal bacterial collection.</title>
        <authorList>
            <person name="Pauvert C."/>
            <person name="Hitch T.C.A."/>
            <person name="Clavel T."/>
        </authorList>
    </citation>
    <scope>NUCLEOTIDE SEQUENCE [LARGE SCALE GENOMIC DNA]</scope>
    <source>
        <strain evidence="1 2">CLA-AA-H175</strain>
    </source>
</reference>
<keyword evidence="2" id="KW-1185">Reference proteome</keyword>
<dbReference type="Proteomes" id="UP001457197">
    <property type="component" value="Unassembled WGS sequence"/>
</dbReference>
<accession>A0ABV1AVG4</accession>
<sequence length="82" mass="9889">MGNISRKSKKKLIQKMKTTYHEIQLIKIMYTEEALPRYKVPTKLYCRNDGRDKYPHIAMFFGKKNHPRDVVEVYQHHVNLIK</sequence>
<organism evidence="1 2">
    <name type="scientific">Faecalibacterium tardum</name>
    <dbReference type="NCBI Taxonomy" id="3133156"/>
    <lineage>
        <taxon>Bacteria</taxon>
        <taxon>Bacillati</taxon>
        <taxon>Bacillota</taxon>
        <taxon>Clostridia</taxon>
        <taxon>Eubacteriales</taxon>
        <taxon>Oscillospiraceae</taxon>
        <taxon>Faecalibacterium</taxon>
    </lineage>
</organism>
<name>A0ABV1AVG4_9FIRM</name>
<protein>
    <submittedName>
        <fullName evidence="1">Uncharacterized protein</fullName>
    </submittedName>
</protein>
<gene>
    <name evidence="1" type="ORF">WMO44_04040</name>
</gene>
<proteinExistence type="predicted"/>
<dbReference type="RefSeq" id="WP_349151827.1">
    <property type="nucleotide sequence ID" value="NZ_JBBMEO010000003.1"/>
</dbReference>